<feature type="transmembrane region" description="Helical" evidence="1">
    <location>
        <begin position="39"/>
        <end position="58"/>
    </location>
</feature>
<keyword evidence="3" id="KW-1185">Reference proteome</keyword>
<evidence type="ECO:0000313" key="2">
    <source>
        <dbReference type="EMBL" id="AAZ59291.1"/>
    </source>
</evidence>
<dbReference type="SUPFAM" id="SSF103511">
    <property type="entry name" value="Chlorophyll a-b binding protein"/>
    <property type="match status" value="1"/>
</dbReference>
<proteinExistence type="predicted"/>
<organism evidence="2 3">
    <name type="scientific">Prochlorococcus marinus (strain NATL2A)</name>
    <dbReference type="NCBI Taxonomy" id="59920"/>
    <lineage>
        <taxon>Bacteria</taxon>
        <taxon>Bacillati</taxon>
        <taxon>Cyanobacteriota</taxon>
        <taxon>Cyanophyceae</taxon>
        <taxon>Synechococcales</taxon>
        <taxon>Prochlorococcaceae</taxon>
        <taxon>Prochlorococcus</taxon>
    </lineage>
</organism>
<dbReference type="EMBL" id="CP000095">
    <property type="protein sequence ID" value="AAZ59291.1"/>
    <property type="molecule type" value="Genomic_DNA"/>
</dbReference>
<dbReference type="HOGENOM" id="CLU_171075_5_1_3"/>
<gene>
    <name evidence="2" type="ordered locus">PMN2A_1803</name>
</gene>
<dbReference type="Proteomes" id="UP000002535">
    <property type="component" value="Chromosome"/>
</dbReference>
<dbReference type="RefSeq" id="WP_011294436.1">
    <property type="nucleotide sequence ID" value="NC_007335.2"/>
</dbReference>
<evidence type="ECO:0000256" key="1">
    <source>
        <dbReference type="SAM" id="Phobius"/>
    </source>
</evidence>
<sequence length="60" mass="6668">MSLKEIDEENKSTKLASSNELNSWKRGFTPQAEIWNGRMAIAGLIIVLIILLASNLFFSG</sequence>
<keyword evidence="1" id="KW-0472">Membrane</keyword>
<dbReference type="STRING" id="59920.PMN2A_1803"/>
<name>Q46GV2_PROMT</name>
<keyword evidence="1" id="KW-1133">Transmembrane helix</keyword>
<dbReference type="KEGG" id="pmn:PMN2A_1803"/>
<accession>Q46GV2</accession>
<dbReference type="OrthoDB" id="531955at2"/>
<dbReference type="AlphaFoldDB" id="Q46GV2"/>
<reference evidence="2 3" key="1">
    <citation type="journal article" date="2007" name="PLoS Genet.">
        <title>Patterns and implications of gene gain and loss in the evolution of Prochlorococcus.</title>
        <authorList>
            <person name="Kettler G.C."/>
            <person name="Martiny A.C."/>
            <person name="Huang K."/>
            <person name="Zucker J."/>
            <person name="Coleman M.L."/>
            <person name="Rodrigue S."/>
            <person name="Chen F."/>
            <person name="Lapidus A."/>
            <person name="Ferriera S."/>
            <person name="Johnson J."/>
            <person name="Steglich C."/>
            <person name="Church G.M."/>
            <person name="Richardson P."/>
            <person name="Chisholm S.W."/>
        </authorList>
    </citation>
    <scope>NUCLEOTIDE SEQUENCE [LARGE SCALE GENOMIC DNA]</scope>
    <source>
        <strain evidence="2 3">NATL2A</strain>
    </source>
</reference>
<keyword evidence="1" id="KW-0812">Transmembrane</keyword>
<dbReference type="PhylomeDB" id="Q46GV2"/>
<protein>
    <submittedName>
        <fullName evidence="2">High light inducible protein hli9</fullName>
    </submittedName>
</protein>
<evidence type="ECO:0000313" key="3">
    <source>
        <dbReference type="Proteomes" id="UP000002535"/>
    </source>
</evidence>